<keyword evidence="3" id="KW-1185">Reference proteome</keyword>
<dbReference type="SUPFAM" id="SSF110849">
    <property type="entry name" value="ParB/Sulfiredoxin"/>
    <property type="match status" value="1"/>
</dbReference>
<dbReference type="CDD" id="cd16411">
    <property type="entry name" value="ParB_N_like"/>
    <property type="match status" value="1"/>
</dbReference>
<dbReference type="InterPro" id="IPR036086">
    <property type="entry name" value="ParB/Sulfiredoxin_sf"/>
</dbReference>
<dbReference type="SUPFAM" id="SSF109709">
    <property type="entry name" value="KorB DNA-binding domain-like"/>
    <property type="match status" value="1"/>
</dbReference>
<dbReference type="OrthoDB" id="248048at2"/>
<sequence>MTVTRPQTIEMIPISRITVLNPRARNKRQHREIVNNIETIGLKRPITVSKHDGPGGTRYDLVCGEGRLEAFQMLGQIEIPAVVIEASESECLVMSLVENIARRVQRPIDVMNEIGALRKRGYTEAEISRKIGITSSWVSMIVTLLERGEERLLSAVETGLIPISLAMEISRAESEEAQNLLLDAYETGKLRGKKLASVRRLLDLRMRGRSKSMTSGKFGRKGTNRKLTAGDLMQVYQREAEKQRLLVKKSDFTQTRLLFIVEAIKDLLTDDGFLTLLRAEGLETMPRALAMRIAGEIDD</sequence>
<organism evidence="2 3">
    <name type="scientific">Novosphingobium barchaimii LL02</name>
    <dbReference type="NCBI Taxonomy" id="1114963"/>
    <lineage>
        <taxon>Bacteria</taxon>
        <taxon>Pseudomonadati</taxon>
        <taxon>Pseudomonadota</taxon>
        <taxon>Alphaproteobacteria</taxon>
        <taxon>Sphingomonadales</taxon>
        <taxon>Sphingomonadaceae</taxon>
        <taxon>Novosphingobium</taxon>
    </lineage>
</organism>
<reference evidence="2 3" key="1">
    <citation type="journal article" date="2015" name="G3 (Bethesda)">
        <title>Insights into Ongoing Evolution of the Hexachlorocyclohexane Catabolic Pathway from Comparative Genomics of Ten Sphingomonadaceae Strains.</title>
        <authorList>
            <person name="Pearce S.L."/>
            <person name="Oakeshott J.G."/>
            <person name="Pandey G."/>
        </authorList>
    </citation>
    <scope>NUCLEOTIDE SEQUENCE [LARGE SCALE GENOMIC DNA]</scope>
    <source>
        <strain evidence="2 3">LL02</strain>
    </source>
</reference>
<evidence type="ECO:0000313" key="3">
    <source>
        <dbReference type="Proteomes" id="UP000052268"/>
    </source>
</evidence>
<dbReference type="SMART" id="SM00470">
    <property type="entry name" value="ParB"/>
    <property type="match status" value="1"/>
</dbReference>
<dbReference type="GO" id="GO:0005694">
    <property type="term" value="C:chromosome"/>
    <property type="evidence" value="ECO:0007669"/>
    <property type="project" value="TreeGrafter"/>
</dbReference>
<dbReference type="InterPro" id="IPR050336">
    <property type="entry name" value="Chromosome_partition/occlusion"/>
</dbReference>
<dbReference type="PANTHER" id="PTHR33375">
    <property type="entry name" value="CHROMOSOME-PARTITIONING PROTEIN PARB-RELATED"/>
    <property type="match status" value="1"/>
</dbReference>
<dbReference type="Proteomes" id="UP000052268">
    <property type="component" value="Unassembled WGS sequence"/>
</dbReference>
<evidence type="ECO:0000313" key="2">
    <source>
        <dbReference type="EMBL" id="KMS53430.1"/>
    </source>
</evidence>
<dbReference type="PANTHER" id="PTHR33375:SF1">
    <property type="entry name" value="CHROMOSOME-PARTITIONING PROTEIN PARB-RELATED"/>
    <property type="match status" value="1"/>
</dbReference>
<dbReference type="Gene3D" id="1.10.10.2830">
    <property type="match status" value="1"/>
</dbReference>
<dbReference type="RefSeq" id="WP_059152390.1">
    <property type="nucleotide sequence ID" value="NZ_KQ130455.1"/>
</dbReference>
<dbReference type="EMBL" id="JACU01000007">
    <property type="protein sequence ID" value="KMS53430.1"/>
    <property type="molecule type" value="Genomic_DNA"/>
</dbReference>
<dbReference type="PATRIC" id="fig|1114963.3.peg.3280"/>
<dbReference type="InterPro" id="IPR003115">
    <property type="entry name" value="ParB_N"/>
</dbReference>
<name>A0A0J8AEJ9_9SPHN</name>
<dbReference type="AlphaFoldDB" id="A0A0J8AEJ9"/>
<protein>
    <submittedName>
        <fullName evidence="2">Plasmid stablization protein ParB</fullName>
    </submittedName>
</protein>
<gene>
    <name evidence="2" type="ORF">V474_22200</name>
</gene>
<dbReference type="Gene3D" id="3.90.1530.30">
    <property type="match status" value="1"/>
</dbReference>
<proteinExistence type="predicted"/>
<dbReference type="Pfam" id="PF02195">
    <property type="entry name" value="ParB_N"/>
    <property type="match status" value="1"/>
</dbReference>
<accession>A0A0J8AEJ9</accession>
<dbReference type="GO" id="GO:0007059">
    <property type="term" value="P:chromosome segregation"/>
    <property type="evidence" value="ECO:0007669"/>
    <property type="project" value="TreeGrafter"/>
</dbReference>
<dbReference type="InterPro" id="IPR011111">
    <property type="entry name" value="Plasmid_RepB"/>
</dbReference>
<comment type="caution">
    <text evidence="2">The sequence shown here is derived from an EMBL/GenBank/DDBJ whole genome shotgun (WGS) entry which is preliminary data.</text>
</comment>
<evidence type="ECO:0000259" key="1">
    <source>
        <dbReference type="SMART" id="SM00470"/>
    </source>
</evidence>
<feature type="domain" description="ParB-like N-terminal" evidence="1">
    <location>
        <begin position="10"/>
        <end position="100"/>
    </location>
</feature>
<dbReference type="Pfam" id="PF07506">
    <property type="entry name" value="RepB"/>
    <property type="match status" value="1"/>
</dbReference>